<proteinExistence type="inferred from homology"/>
<dbReference type="Gene3D" id="1.25.40.10">
    <property type="entry name" value="Tetratricopeptide repeat domain"/>
    <property type="match status" value="1"/>
</dbReference>
<evidence type="ECO:0000313" key="5">
    <source>
        <dbReference type="Proteomes" id="UP001634007"/>
    </source>
</evidence>
<protein>
    <recommendedName>
        <fullName evidence="6">Pentatricopeptide repeat-containing protein</fullName>
    </recommendedName>
</protein>
<dbReference type="PANTHER" id="PTHR47941">
    <property type="entry name" value="PENTATRICOPEPTIDE REPEAT-CONTAINING PROTEIN 3, MITOCHONDRIAL"/>
    <property type="match status" value="1"/>
</dbReference>
<accession>A0ABD3LS93</accession>
<dbReference type="NCBIfam" id="TIGR00756">
    <property type="entry name" value="PPR"/>
    <property type="match status" value="1"/>
</dbReference>
<keyword evidence="5" id="KW-1185">Reference proteome</keyword>
<evidence type="ECO:0000256" key="3">
    <source>
        <dbReference type="PROSITE-ProRule" id="PRU00708"/>
    </source>
</evidence>
<dbReference type="EMBL" id="JBJKBG010000001">
    <property type="protein sequence ID" value="KAL3753389.1"/>
    <property type="molecule type" value="Genomic_DNA"/>
</dbReference>
<dbReference type="InterPro" id="IPR011990">
    <property type="entry name" value="TPR-like_helical_dom_sf"/>
</dbReference>
<comment type="similarity">
    <text evidence="1">Belongs to the PPR family. P subfamily.</text>
</comment>
<dbReference type="PROSITE" id="PS51375">
    <property type="entry name" value="PPR"/>
    <property type="match status" value="1"/>
</dbReference>
<evidence type="ECO:0000256" key="2">
    <source>
        <dbReference type="ARBA" id="ARBA00022737"/>
    </source>
</evidence>
<evidence type="ECO:0000313" key="4">
    <source>
        <dbReference type="EMBL" id="KAL3753389.1"/>
    </source>
</evidence>
<dbReference type="InterPro" id="IPR002885">
    <property type="entry name" value="PPR_rpt"/>
</dbReference>
<name>A0ABD3LS93_EUCGL</name>
<reference evidence="4 5" key="1">
    <citation type="submission" date="2024-11" db="EMBL/GenBank/DDBJ databases">
        <title>Chromosome-level genome assembly of Eucalyptus globulus Labill. provides insights into its genome evolution.</title>
        <authorList>
            <person name="Li X."/>
        </authorList>
    </citation>
    <scope>NUCLEOTIDE SEQUENCE [LARGE SCALE GENOMIC DNA]</scope>
    <source>
        <strain evidence="4">CL2024</strain>
        <tissue evidence="4">Fresh tender leaves</tissue>
    </source>
</reference>
<feature type="repeat" description="PPR" evidence="3">
    <location>
        <begin position="78"/>
        <end position="112"/>
    </location>
</feature>
<evidence type="ECO:0000256" key="1">
    <source>
        <dbReference type="ARBA" id="ARBA00007626"/>
    </source>
</evidence>
<evidence type="ECO:0008006" key="6">
    <source>
        <dbReference type="Google" id="ProtNLM"/>
    </source>
</evidence>
<dbReference type="Proteomes" id="UP001634007">
    <property type="component" value="Unassembled WGS sequence"/>
</dbReference>
<comment type="caution">
    <text evidence="4">The sequence shown here is derived from an EMBL/GenBank/DDBJ whole genome shotgun (WGS) entry which is preliminary data.</text>
</comment>
<dbReference type="AlphaFoldDB" id="A0ABD3LS93"/>
<gene>
    <name evidence="4" type="ORF">ACJRO7_000735</name>
</gene>
<sequence length="180" mass="20502">MKTDPLPSPRDFSLLLGAVVRMKHYSIAIRLIEQLRSLGVEDNHIWLNISLNCFCRLKRVDLGLSILGRILKLGFPIDVVASSTLIDGLFIQGKTDQALRFFDDMGRNGPEPDETTYAIIAKGLCRLGNTRLLRVQSLRERHFRNRFTLWTINEGIQQASRHYCKSTAKQLALHSRKLNG</sequence>
<dbReference type="Pfam" id="PF13041">
    <property type="entry name" value="PPR_2"/>
    <property type="match status" value="1"/>
</dbReference>
<keyword evidence="2" id="KW-0677">Repeat</keyword>
<organism evidence="4 5">
    <name type="scientific">Eucalyptus globulus</name>
    <name type="common">Tasmanian blue gum</name>
    <dbReference type="NCBI Taxonomy" id="34317"/>
    <lineage>
        <taxon>Eukaryota</taxon>
        <taxon>Viridiplantae</taxon>
        <taxon>Streptophyta</taxon>
        <taxon>Embryophyta</taxon>
        <taxon>Tracheophyta</taxon>
        <taxon>Spermatophyta</taxon>
        <taxon>Magnoliopsida</taxon>
        <taxon>eudicotyledons</taxon>
        <taxon>Gunneridae</taxon>
        <taxon>Pentapetalae</taxon>
        <taxon>rosids</taxon>
        <taxon>malvids</taxon>
        <taxon>Myrtales</taxon>
        <taxon>Myrtaceae</taxon>
        <taxon>Myrtoideae</taxon>
        <taxon>Eucalypteae</taxon>
        <taxon>Eucalyptus</taxon>
    </lineage>
</organism>